<keyword evidence="2" id="KW-1185">Reference proteome</keyword>
<evidence type="ECO:0000313" key="1">
    <source>
        <dbReference type="EMBL" id="KAI3935460.1"/>
    </source>
</evidence>
<dbReference type="Proteomes" id="UP001202328">
    <property type="component" value="Unassembled WGS sequence"/>
</dbReference>
<gene>
    <name evidence="1" type="ORF">MKW98_027600</name>
</gene>
<proteinExistence type="predicted"/>
<dbReference type="AlphaFoldDB" id="A0AAD4XN65"/>
<reference evidence="1" key="1">
    <citation type="submission" date="2022-04" db="EMBL/GenBank/DDBJ databases">
        <title>A functionally conserved STORR gene fusion in Papaver species that diverged 16.8 million years ago.</title>
        <authorList>
            <person name="Catania T."/>
        </authorList>
    </citation>
    <scope>NUCLEOTIDE SEQUENCE</scope>
    <source>
        <strain evidence="1">S-188037</strain>
    </source>
</reference>
<accession>A0AAD4XN65</accession>
<protein>
    <submittedName>
        <fullName evidence="1">Uncharacterized protein</fullName>
    </submittedName>
</protein>
<name>A0AAD4XN65_9MAGN</name>
<dbReference type="EMBL" id="JAJJMB010006268">
    <property type="protein sequence ID" value="KAI3935460.1"/>
    <property type="molecule type" value="Genomic_DNA"/>
</dbReference>
<evidence type="ECO:0000313" key="2">
    <source>
        <dbReference type="Proteomes" id="UP001202328"/>
    </source>
</evidence>
<sequence length="65" mass="6898">MQRIAELEALVAHYGLGTANTVTPSTDAQAAMIRIAELEALVVHQGLRTANIVTPSTDAQIRNSP</sequence>
<organism evidence="1 2">
    <name type="scientific">Papaver atlanticum</name>
    <dbReference type="NCBI Taxonomy" id="357466"/>
    <lineage>
        <taxon>Eukaryota</taxon>
        <taxon>Viridiplantae</taxon>
        <taxon>Streptophyta</taxon>
        <taxon>Embryophyta</taxon>
        <taxon>Tracheophyta</taxon>
        <taxon>Spermatophyta</taxon>
        <taxon>Magnoliopsida</taxon>
        <taxon>Ranunculales</taxon>
        <taxon>Papaveraceae</taxon>
        <taxon>Papaveroideae</taxon>
        <taxon>Papaver</taxon>
    </lineage>
</organism>
<comment type="caution">
    <text evidence="1">The sequence shown here is derived from an EMBL/GenBank/DDBJ whole genome shotgun (WGS) entry which is preliminary data.</text>
</comment>